<dbReference type="PIRSF" id="PIRSF001237">
    <property type="entry name" value="DHOdimr"/>
    <property type="match status" value="1"/>
</dbReference>
<evidence type="ECO:0000256" key="6">
    <source>
        <dbReference type="ARBA" id="ARBA00022801"/>
    </source>
</evidence>
<feature type="binding site" evidence="10">
    <location>
        <position position="227"/>
    </location>
    <ligand>
        <name>substrate</name>
    </ligand>
</feature>
<dbReference type="HAMAP" id="MF_00219">
    <property type="entry name" value="PyrC_classII"/>
    <property type="match status" value="1"/>
</dbReference>
<evidence type="ECO:0000256" key="4">
    <source>
        <dbReference type="ARBA" id="ARBA00012860"/>
    </source>
</evidence>
<dbReference type="InterPro" id="IPR032466">
    <property type="entry name" value="Metal_Hydrolase"/>
</dbReference>
<dbReference type="PROSITE" id="PS00483">
    <property type="entry name" value="DIHYDROOROTASE_2"/>
    <property type="match status" value="1"/>
</dbReference>
<dbReference type="GO" id="GO:0006207">
    <property type="term" value="P:'de novo' pyrimidine nucleobase biosynthetic process"/>
    <property type="evidence" value="ECO:0007669"/>
    <property type="project" value="TreeGrafter"/>
</dbReference>
<dbReference type="FunFam" id="3.20.20.140:FF:000006">
    <property type="entry name" value="Dihydroorotase"/>
    <property type="match status" value="1"/>
</dbReference>
<evidence type="ECO:0000256" key="2">
    <source>
        <dbReference type="ARBA" id="ARBA00004880"/>
    </source>
</evidence>
<feature type="domain" description="Amidohydrolase-related" evidence="12">
    <location>
        <begin position="19"/>
        <end position="317"/>
    </location>
</feature>
<comment type="function">
    <text evidence="1 10">Catalyzes the reversible cyclization of carbamoyl aspartate to dihydroorotate.</text>
</comment>
<feature type="binding site" evidence="10">
    <location>
        <position position="182"/>
    </location>
    <ligand>
        <name>Zn(2+)</name>
        <dbReference type="ChEBI" id="CHEBI:29105"/>
        <label>2</label>
    </ligand>
</feature>
<dbReference type="EC" id="3.5.2.3" evidence="4 10"/>
<comment type="catalytic activity">
    <reaction evidence="9 10 11">
        <text>(S)-dihydroorotate + H2O = N-carbamoyl-L-aspartate + H(+)</text>
        <dbReference type="Rhea" id="RHEA:24296"/>
        <dbReference type="ChEBI" id="CHEBI:15377"/>
        <dbReference type="ChEBI" id="CHEBI:15378"/>
        <dbReference type="ChEBI" id="CHEBI:30864"/>
        <dbReference type="ChEBI" id="CHEBI:32814"/>
        <dbReference type="EC" id="3.5.2.3"/>
    </reaction>
</comment>
<comment type="similarity">
    <text evidence="3 10 11">Belongs to the metallo-dependent hydrolases superfamily. DHOase family. Class II DHOase subfamily.</text>
</comment>
<evidence type="ECO:0000256" key="11">
    <source>
        <dbReference type="RuleBase" id="RU003440"/>
    </source>
</evidence>
<comment type="subunit">
    <text evidence="10">Homodimer.</text>
</comment>
<feature type="modified residue" description="N6-carboxylysine" evidence="10">
    <location>
        <position position="107"/>
    </location>
</feature>
<dbReference type="Gene3D" id="3.20.20.140">
    <property type="entry name" value="Metal-dependent hydrolases"/>
    <property type="match status" value="1"/>
</dbReference>
<evidence type="ECO:0000256" key="3">
    <source>
        <dbReference type="ARBA" id="ARBA00005631"/>
    </source>
</evidence>
<organism evidence="13 14">
    <name type="scientific">Sapientia aquatica</name>
    <dbReference type="NCBI Taxonomy" id="1549640"/>
    <lineage>
        <taxon>Bacteria</taxon>
        <taxon>Pseudomonadati</taxon>
        <taxon>Pseudomonadota</taxon>
        <taxon>Betaproteobacteria</taxon>
        <taxon>Burkholderiales</taxon>
        <taxon>Oxalobacteraceae</taxon>
        <taxon>Sapientia</taxon>
    </lineage>
</organism>
<feature type="binding site" description="via carbamate group" evidence="10">
    <location>
        <position position="107"/>
    </location>
    <ligand>
        <name>Zn(2+)</name>
        <dbReference type="ChEBI" id="CHEBI:29105"/>
        <label>1</label>
    </ligand>
</feature>
<dbReference type="PANTHER" id="PTHR43137:SF1">
    <property type="entry name" value="DIHYDROOROTASE"/>
    <property type="match status" value="1"/>
</dbReference>
<dbReference type="GO" id="GO:0044205">
    <property type="term" value="P:'de novo' UMP biosynthetic process"/>
    <property type="evidence" value="ECO:0007669"/>
    <property type="project" value="UniProtKB-UniRule"/>
</dbReference>
<evidence type="ECO:0000256" key="7">
    <source>
        <dbReference type="ARBA" id="ARBA00022833"/>
    </source>
</evidence>
<dbReference type="Pfam" id="PF01979">
    <property type="entry name" value="Amidohydro_1"/>
    <property type="match status" value="1"/>
</dbReference>
<sequence length="351" mass="38396">MTTNSTSSINSLTITRPDDWHLHLRDAEVLASVLPHTAKQFARAIVMPNLKPPVTTTAQALAYRERILAALPDGMQFEPLMTLYLTNNTTPDEIRRAKASGLIHAVKLYPAGATTNSDAGVTDLRLCYPTLEAMQECGMPFLVHGEVTDPSIDLFDREAVFIERVMQPLRADMPELKVVFEHITTSQAADYVRTASGPIAATITAHHLLYNRNDIFKGGIRPHYYCLPVLKRETHRQALLAAAISGSPRFFLGTDSAPHAKGAKEAACGCAGCYTALHAMELYAQAFDQAGALDKLNDFASVFGPAFYQLPVNSGMLTLERTSWTMPAELALANETVVPLNAGETLQWKVI</sequence>
<feature type="binding site" description="via carbamate group" evidence="10">
    <location>
        <position position="107"/>
    </location>
    <ligand>
        <name>Zn(2+)</name>
        <dbReference type="ChEBI" id="CHEBI:29105"/>
        <label>2</label>
    </ligand>
</feature>
<comment type="caution">
    <text evidence="13">The sequence shown here is derived from an EMBL/GenBank/DDBJ whole genome shotgun (WGS) entry which is preliminary data.</text>
</comment>
<dbReference type="NCBIfam" id="TIGR00856">
    <property type="entry name" value="pyrC_dimer"/>
    <property type="match status" value="1"/>
</dbReference>
<dbReference type="Proteomes" id="UP000294829">
    <property type="component" value="Unassembled WGS sequence"/>
</dbReference>
<comment type="cofactor">
    <cofactor evidence="10 11">
        <name>Zn(2+)</name>
        <dbReference type="ChEBI" id="CHEBI:29105"/>
    </cofactor>
    <text evidence="10 11">Binds 2 Zn(2+) ions per subunit.</text>
</comment>
<keyword evidence="6 10" id="KW-0378">Hydrolase</keyword>
<evidence type="ECO:0000256" key="9">
    <source>
        <dbReference type="ARBA" id="ARBA00048492"/>
    </source>
</evidence>
<keyword evidence="5 10" id="KW-0479">Metal-binding</keyword>
<evidence type="ECO:0000256" key="8">
    <source>
        <dbReference type="ARBA" id="ARBA00022975"/>
    </source>
</evidence>
<feature type="binding site" evidence="10">
    <location>
        <position position="49"/>
    </location>
    <ligand>
        <name>substrate</name>
    </ligand>
</feature>
<keyword evidence="8 10" id="KW-0665">Pyrimidine biosynthesis</keyword>
<evidence type="ECO:0000256" key="5">
    <source>
        <dbReference type="ARBA" id="ARBA00022723"/>
    </source>
</evidence>
<dbReference type="GO" id="GO:0005829">
    <property type="term" value="C:cytosol"/>
    <property type="evidence" value="ECO:0007669"/>
    <property type="project" value="TreeGrafter"/>
</dbReference>
<accession>A0A4R5W2H3</accession>
<feature type="binding site" evidence="10">
    <location>
        <position position="271"/>
    </location>
    <ligand>
        <name>substrate</name>
    </ligand>
</feature>
<dbReference type="SUPFAM" id="SSF51556">
    <property type="entry name" value="Metallo-dependent hydrolases"/>
    <property type="match status" value="1"/>
</dbReference>
<dbReference type="PANTHER" id="PTHR43137">
    <property type="entry name" value="DIHYDROOROTASE"/>
    <property type="match status" value="1"/>
</dbReference>
<feature type="binding site" evidence="10">
    <location>
        <position position="144"/>
    </location>
    <ligand>
        <name>Zn(2+)</name>
        <dbReference type="ChEBI" id="CHEBI:29105"/>
        <label>2</label>
    </ligand>
</feature>
<comment type="pathway">
    <text evidence="2 10 11">Pyrimidine metabolism; UMP biosynthesis via de novo pathway; (S)-dihydroorotate from bicarbonate: step 3/3.</text>
</comment>
<evidence type="ECO:0000313" key="14">
    <source>
        <dbReference type="Proteomes" id="UP000294829"/>
    </source>
</evidence>
<gene>
    <name evidence="10 13" type="primary">pyrC</name>
    <name evidence="13" type="ORF">E2I14_13155</name>
</gene>
<feature type="active site" evidence="10">
    <location>
        <position position="255"/>
    </location>
</feature>
<reference evidence="13 14" key="1">
    <citation type="submission" date="2019-03" db="EMBL/GenBank/DDBJ databases">
        <title>Sapientia aquatica gen. nov., sp. nov., isolated from a crater lake.</title>
        <authorList>
            <person name="Felfoldi T."/>
            <person name="Szabo A."/>
            <person name="Toth E."/>
            <person name="Schumann P."/>
            <person name="Keki Z."/>
            <person name="Marialigeti K."/>
            <person name="Mathe I."/>
        </authorList>
    </citation>
    <scope>NUCLEOTIDE SEQUENCE [LARGE SCALE GENOMIC DNA]</scope>
    <source>
        <strain evidence="13 14">SA-152</strain>
    </source>
</reference>
<keyword evidence="7 10" id="KW-0862">Zinc</keyword>
<feature type="binding site" evidence="10">
    <location>
        <position position="21"/>
    </location>
    <ligand>
        <name>Zn(2+)</name>
        <dbReference type="ChEBI" id="CHEBI:29105"/>
        <label>1</label>
    </ligand>
</feature>
<feature type="binding site" evidence="10">
    <location>
        <begin position="23"/>
        <end position="25"/>
    </location>
    <ligand>
        <name>substrate</name>
    </ligand>
</feature>
<dbReference type="CDD" id="cd01294">
    <property type="entry name" value="DHOase"/>
    <property type="match status" value="1"/>
</dbReference>
<proteinExistence type="inferred from homology"/>
<dbReference type="InterPro" id="IPR004721">
    <property type="entry name" value="DHOdimr"/>
</dbReference>
<dbReference type="EMBL" id="SMYL01000006">
    <property type="protein sequence ID" value="TDK65363.1"/>
    <property type="molecule type" value="Genomic_DNA"/>
</dbReference>
<dbReference type="UniPathway" id="UPA00070">
    <property type="reaction ID" value="UER00117"/>
</dbReference>
<keyword evidence="14" id="KW-1185">Reference proteome</keyword>
<feature type="binding site" evidence="10">
    <location>
        <position position="259"/>
    </location>
    <ligand>
        <name>substrate</name>
    </ligand>
</feature>
<evidence type="ECO:0000313" key="13">
    <source>
        <dbReference type="EMBL" id="TDK65363.1"/>
    </source>
</evidence>
<evidence type="ECO:0000259" key="12">
    <source>
        <dbReference type="Pfam" id="PF01979"/>
    </source>
</evidence>
<dbReference type="RefSeq" id="WP_133329253.1">
    <property type="nucleotide sequence ID" value="NZ_SMYL01000006.1"/>
</dbReference>
<feature type="binding site" evidence="10">
    <location>
        <position position="144"/>
    </location>
    <ligand>
        <name>substrate</name>
    </ligand>
</feature>
<evidence type="ECO:0000256" key="10">
    <source>
        <dbReference type="HAMAP-Rule" id="MF_00219"/>
    </source>
</evidence>
<dbReference type="GO" id="GO:0004151">
    <property type="term" value="F:dihydroorotase activity"/>
    <property type="evidence" value="ECO:0007669"/>
    <property type="project" value="UniProtKB-UniRule"/>
</dbReference>
<feature type="binding site" evidence="10">
    <location>
        <position position="23"/>
    </location>
    <ligand>
        <name>Zn(2+)</name>
        <dbReference type="ChEBI" id="CHEBI:29105"/>
        <label>1</label>
    </ligand>
</feature>
<dbReference type="InterPro" id="IPR002195">
    <property type="entry name" value="Dihydroorotase_CS"/>
</dbReference>
<name>A0A4R5W2H3_9BURK</name>
<feature type="binding site" evidence="10">
    <location>
        <position position="255"/>
    </location>
    <ligand>
        <name>Zn(2+)</name>
        <dbReference type="ChEBI" id="CHEBI:29105"/>
        <label>1</label>
    </ligand>
</feature>
<dbReference type="AlphaFoldDB" id="A0A4R5W2H3"/>
<dbReference type="GO" id="GO:0008270">
    <property type="term" value="F:zinc ion binding"/>
    <property type="evidence" value="ECO:0007669"/>
    <property type="project" value="UniProtKB-UniRule"/>
</dbReference>
<dbReference type="OrthoDB" id="9808095at2"/>
<dbReference type="InterPro" id="IPR006680">
    <property type="entry name" value="Amidohydro-rel"/>
</dbReference>
<protein>
    <recommendedName>
        <fullName evidence="4 10">Dihydroorotase</fullName>
        <shortName evidence="10">DHOase</shortName>
        <ecNumber evidence="4 10">3.5.2.3</ecNumber>
    </recommendedName>
</protein>
<evidence type="ECO:0000256" key="1">
    <source>
        <dbReference type="ARBA" id="ARBA00002368"/>
    </source>
</evidence>